<keyword evidence="1" id="KW-0812">Transmembrane</keyword>
<keyword evidence="1" id="KW-1133">Transmembrane helix</keyword>
<evidence type="ECO:0000313" key="3">
    <source>
        <dbReference type="Proteomes" id="UP000256328"/>
    </source>
</evidence>
<comment type="caution">
    <text evidence="2">The sequence shown here is derived from an EMBL/GenBank/DDBJ whole genome shotgun (WGS) entry which is preliminary data.</text>
</comment>
<keyword evidence="3" id="KW-1185">Reference proteome</keyword>
<organism evidence="2 3">
    <name type="scientific">Coleophoma crateriformis</name>
    <dbReference type="NCBI Taxonomy" id="565419"/>
    <lineage>
        <taxon>Eukaryota</taxon>
        <taxon>Fungi</taxon>
        <taxon>Dikarya</taxon>
        <taxon>Ascomycota</taxon>
        <taxon>Pezizomycotina</taxon>
        <taxon>Leotiomycetes</taxon>
        <taxon>Helotiales</taxon>
        <taxon>Dermateaceae</taxon>
        <taxon>Coleophoma</taxon>
    </lineage>
</organism>
<dbReference type="EMBL" id="PDLN01000005">
    <property type="protein sequence ID" value="RDW85562.1"/>
    <property type="molecule type" value="Genomic_DNA"/>
</dbReference>
<name>A0A3D8SH15_9HELO</name>
<gene>
    <name evidence="2" type="ORF">BP5796_03887</name>
</gene>
<feature type="transmembrane region" description="Helical" evidence="1">
    <location>
        <begin position="82"/>
        <end position="105"/>
    </location>
</feature>
<proteinExistence type="predicted"/>
<evidence type="ECO:0000313" key="2">
    <source>
        <dbReference type="EMBL" id="RDW85562.1"/>
    </source>
</evidence>
<protein>
    <submittedName>
        <fullName evidence="2">Uncharacterized protein</fullName>
    </submittedName>
</protein>
<sequence>MQDTNHFKGTYIIVIVAVNTFAQIEDTIVASTDVVFRTKEAKSLGIWNLTAETAMLTTLWGIKASFLITYHRLTQLRTLNKVVQGTAVYCAIGYVAVMVCLYAGFCHPFLEYFVEEPSNSHSVFNLGEIQHLPAQFQRVIRSAYHVYSNVTDGYLTNGMAKEAHNLLSFLPWYIRSDLRKPYQVLRIYITELPLGSVIIGTSYKMVGSSSSAGSAPPVPEVACYEFDKTPSAGYRRDLEI</sequence>
<feature type="transmembrane region" description="Helical" evidence="1">
    <location>
        <begin position="46"/>
        <end position="70"/>
    </location>
</feature>
<reference evidence="2 3" key="1">
    <citation type="journal article" date="2018" name="IMA Fungus">
        <title>IMA Genome-F 9: Draft genome sequence of Annulohypoxylon stygium, Aspergillus mulundensis, Berkeleyomyces basicola (syn. Thielaviopsis basicola), Ceratocystis smalleyi, two Cercospora beticola strains, Coleophoma cylindrospora, Fusarium fracticaudum, Phialophora cf. hyalina, and Morchella septimelata.</title>
        <authorList>
            <person name="Wingfield B.D."/>
            <person name="Bills G.F."/>
            <person name="Dong Y."/>
            <person name="Huang W."/>
            <person name="Nel W.J."/>
            <person name="Swalarsk-Parry B.S."/>
            <person name="Vaghefi N."/>
            <person name="Wilken P.M."/>
            <person name="An Z."/>
            <person name="de Beer Z.W."/>
            <person name="De Vos L."/>
            <person name="Chen L."/>
            <person name="Duong T.A."/>
            <person name="Gao Y."/>
            <person name="Hammerbacher A."/>
            <person name="Kikkert J.R."/>
            <person name="Li Y."/>
            <person name="Li H."/>
            <person name="Li K."/>
            <person name="Li Q."/>
            <person name="Liu X."/>
            <person name="Ma X."/>
            <person name="Naidoo K."/>
            <person name="Pethybridge S.J."/>
            <person name="Sun J."/>
            <person name="Steenkamp E.T."/>
            <person name="van der Nest M.A."/>
            <person name="van Wyk S."/>
            <person name="Wingfield M.J."/>
            <person name="Xiong C."/>
            <person name="Yue Q."/>
            <person name="Zhang X."/>
        </authorList>
    </citation>
    <scope>NUCLEOTIDE SEQUENCE [LARGE SCALE GENOMIC DNA]</scope>
    <source>
        <strain evidence="2 3">BP5796</strain>
    </source>
</reference>
<accession>A0A3D8SH15</accession>
<dbReference type="AlphaFoldDB" id="A0A3D8SH15"/>
<dbReference type="OrthoDB" id="3903189at2759"/>
<keyword evidence="1" id="KW-0472">Membrane</keyword>
<dbReference type="Proteomes" id="UP000256328">
    <property type="component" value="Unassembled WGS sequence"/>
</dbReference>
<evidence type="ECO:0000256" key="1">
    <source>
        <dbReference type="SAM" id="Phobius"/>
    </source>
</evidence>